<dbReference type="InterPro" id="IPR009663">
    <property type="entry name" value="PAP_PilO"/>
</dbReference>
<keyword evidence="1" id="KW-0614">Plasmid</keyword>
<dbReference type="EMBL" id="CP025255">
    <property type="protein sequence ID" value="AUF34879.1"/>
    <property type="molecule type" value="Genomic_DNA"/>
</dbReference>
<reference evidence="1" key="2">
    <citation type="submission" date="2017-12" db="EMBL/GenBank/DDBJ databases">
        <authorList>
            <person name="Hurst M.R.H."/>
        </authorList>
    </citation>
    <scope>NUCLEOTIDE SEQUENCE</scope>
    <source>
        <strain evidence="1">CDC 2010K-2159</strain>
        <plasmid evidence="1">pSNE1-2010K-2159</plasmid>
    </source>
</reference>
<name>A0A2H4YPU6_SALNE</name>
<sequence>MADEDLNPVVILADPQVSNRMWVGGMRWAPEKTGRRKRPSLKSPERHRTAKGRLTCLKVTSGCRNAKGKTSRLTGTGILTMPERHRYFSLALGFCSLVRNGYGIFRYDNEKLLFLASVDGQPAVMADQSGSPEDISKKINLFLVMNEEPTEKWQVISSLENPHNWQTIIEKLSPADIRHCKLTADTRQRFILPVALLSAVACAGVIFWLTQPEPDTGPTAEEIAARARLQFSKPAIPPELPHPWTTQPLISDLLKACADLRKPSPVALGGWKLTEGFCTPESFTLVYERQPGGTVQGFLTRSKEVFGIIPEFNLKDGARLASVPRPLPALPHRDEAVPAPSEQLMRVLTWFQERQITPSVNETAIPEPLPGNDGEPAPVQNWREYQFSVSTPLNPDELFRVFQDTGVRISSIHFKLNGGTFSYTTEGHVYASK</sequence>
<dbReference type="Pfam" id="PF06864">
    <property type="entry name" value="PAP_PilO"/>
    <property type="match status" value="1"/>
</dbReference>
<accession>A0A2H4YPU6</accession>
<evidence type="ECO:0000313" key="1">
    <source>
        <dbReference type="EMBL" id="AUF34879.1"/>
    </source>
</evidence>
<gene>
    <name evidence="1" type="ORF">AW90_50260</name>
</gene>
<geneLocation type="plasmid" evidence="1">
    <name>pSNE1-2010K-2159</name>
</geneLocation>
<protein>
    <submittedName>
        <fullName evidence="1">Pilus assembly protein PilO</fullName>
    </submittedName>
</protein>
<organism evidence="1">
    <name type="scientific">Salmonella enterica subsp. enterica serovar Newport str. CDC 2010K-2159</name>
    <dbReference type="NCBI Taxonomy" id="1454627"/>
    <lineage>
        <taxon>Bacteria</taxon>
        <taxon>Pseudomonadati</taxon>
        <taxon>Pseudomonadota</taxon>
        <taxon>Gammaproteobacteria</taxon>
        <taxon>Enterobacterales</taxon>
        <taxon>Enterobacteriaceae</taxon>
        <taxon>Salmonella</taxon>
    </lineage>
</organism>
<dbReference type="AlphaFoldDB" id="A0A2H4YPU6"/>
<proteinExistence type="predicted"/>
<reference evidence="1" key="1">
    <citation type="journal article" date="2016" name="Genome Announc.">
        <title>Chromosome and Plasmids of the Tick-Borne Relapsing Fever Agent Borrelia hermsii.</title>
        <authorList>
            <person name="Barbour A.G."/>
        </authorList>
    </citation>
    <scope>NUCLEOTIDE SEQUENCE</scope>
    <source>
        <strain evidence="1">CDC 2010K-2159</strain>
        <plasmid evidence="1">pSNE1-2010K-2159</plasmid>
    </source>
</reference>
<dbReference type="RefSeq" id="WP_168445516.1">
    <property type="nucleotide sequence ID" value="NZ_CP025255.1"/>
</dbReference>